<evidence type="ECO:0008006" key="3">
    <source>
        <dbReference type="Google" id="ProtNLM"/>
    </source>
</evidence>
<organism evidence="1 2">
    <name type="scientific">Bacteroides caccae</name>
    <dbReference type="NCBI Taxonomy" id="47678"/>
    <lineage>
        <taxon>Bacteria</taxon>
        <taxon>Pseudomonadati</taxon>
        <taxon>Bacteroidota</taxon>
        <taxon>Bacteroidia</taxon>
        <taxon>Bacteroidales</taxon>
        <taxon>Bacteroidaceae</taxon>
        <taxon>Bacteroides</taxon>
    </lineage>
</organism>
<dbReference type="InterPro" id="IPR025342">
    <property type="entry name" value="DUF4248"/>
</dbReference>
<dbReference type="AlphaFoldDB" id="A0A174UTL5"/>
<dbReference type="Pfam" id="PF14053">
    <property type="entry name" value="DUF4248"/>
    <property type="match status" value="1"/>
</dbReference>
<name>A0A174UTL5_9BACE</name>
<proteinExistence type="predicted"/>
<evidence type="ECO:0000313" key="2">
    <source>
        <dbReference type="Proteomes" id="UP000095725"/>
    </source>
</evidence>
<reference evidence="1 2" key="1">
    <citation type="submission" date="2015-09" db="EMBL/GenBank/DDBJ databases">
        <authorList>
            <consortium name="Pathogen Informatics"/>
        </authorList>
    </citation>
    <scope>NUCLEOTIDE SEQUENCE [LARGE SCALE GENOMIC DNA]</scope>
    <source>
        <strain evidence="1 2">2789STDY5834946</strain>
    </source>
</reference>
<dbReference type="EMBL" id="CZBL01000009">
    <property type="protein sequence ID" value="CUQ25562.1"/>
    <property type="molecule type" value="Genomic_DNA"/>
</dbReference>
<protein>
    <recommendedName>
        <fullName evidence="3">DUF4248 domain-containing protein</fullName>
    </recommendedName>
</protein>
<sequence>MKTTTTETSIPEEKTTSARIQAYSKSQLAALYLPHIQPASARRTLRSWIAKNTELQAALTRSGYTGKAILLTPAQVGLFFRFLGEP</sequence>
<gene>
    <name evidence="1" type="ORF">ERS852558_02328</name>
</gene>
<accession>A0A174UTL5</accession>
<dbReference type="Proteomes" id="UP000095725">
    <property type="component" value="Unassembled WGS sequence"/>
</dbReference>
<evidence type="ECO:0000313" key="1">
    <source>
        <dbReference type="EMBL" id="CUQ25562.1"/>
    </source>
</evidence>
<dbReference type="RefSeq" id="WP_055256350.1">
    <property type="nucleotide sequence ID" value="NZ_CAXSSI010000008.1"/>
</dbReference>